<name>A0A239ATW8_9BACT</name>
<dbReference type="PANTHER" id="PTHR33154:SF18">
    <property type="entry name" value="ARSENICAL RESISTANCE OPERON REPRESSOR"/>
    <property type="match status" value="1"/>
</dbReference>
<dbReference type="InterPro" id="IPR011991">
    <property type="entry name" value="ArsR-like_HTH"/>
</dbReference>
<protein>
    <submittedName>
        <fullName evidence="5">Transcriptional regulator, ArsR family</fullName>
    </submittedName>
</protein>
<keyword evidence="1" id="KW-0805">Transcription regulation</keyword>
<dbReference type="GO" id="GO:0003677">
    <property type="term" value="F:DNA binding"/>
    <property type="evidence" value="ECO:0007669"/>
    <property type="project" value="UniProtKB-KW"/>
</dbReference>
<dbReference type="AlphaFoldDB" id="A0A239ATW8"/>
<dbReference type="SUPFAM" id="SSF46785">
    <property type="entry name" value="Winged helix' DNA-binding domain"/>
    <property type="match status" value="1"/>
</dbReference>
<dbReference type="Pfam" id="PF01022">
    <property type="entry name" value="HTH_5"/>
    <property type="match status" value="1"/>
</dbReference>
<evidence type="ECO:0000256" key="1">
    <source>
        <dbReference type="ARBA" id="ARBA00023015"/>
    </source>
</evidence>
<organism evidence="5 6">
    <name type="scientific">Humidesulfovibrio mexicanus</name>
    <dbReference type="NCBI Taxonomy" id="147047"/>
    <lineage>
        <taxon>Bacteria</taxon>
        <taxon>Pseudomonadati</taxon>
        <taxon>Thermodesulfobacteriota</taxon>
        <taxon>Desulfovibrionia</taxon>
        <taxon>Desulfovibrionales</taxon>
        <taxon>Desulfovibrionaceae</taxon>
        <taxon>Humidesulfovibrio</taxon>
    </lineage>
</organism>
<dbReference type="InterPro" id="IPR036390">
    <property type="entry name" value="WH_DNA-bd_sf"/>
</dbReference>
<dbReference type="PROSITE" id="PS50987">
    <property type="entry name" value="HTH_ARSR_2"/>
    <property type="match status" value="1"/>
</dbReference>
<evidence type="ECO:0000313" key="5">
    <source>
        <dbReference type="EMBL" id="SNR98423.1"/>
    </source>
</evidence>
<sequence>MEQFVRVMKALSDPGRVAVLKLLGARELCACEIMRALGLAQPTVSRHMKVLADAGLVDARKVGSWVHYRVVSGASNPYAGAMLAQLSGWLENDPAVARLRAALAKESACGGTPCAREKELRP</sequence>
<dbReference type="InterPro" id="IPR036388">
    <property type="entry name" value="WH-like_DNA-bd_sf"/>
</dbReference>
<dbReference type="RefSeq" id="WP_089274397.1">
    <property type="nucleotide sequence ID" value="NZ_FZOC01000004.1"/>
</dbReference>
<gene>
    <name evidence="5" type="ORF">SAMN04488503_2184</name>
</gene>
<dbReference type="OrthoDB" id="9800238at2"/>
<dbReference type="InterPro" id="IPR051081">
    <property type="entry name" value="HTH_MetalResp_TranReg"/>
</dbReference>
<proteinExistence type="predicted"/>
<dbReference type="InterPro" id="IPR001845">
    <property type="entry name" value="HTH_ArsR_DNA-bd_dom"/>
</dbReference>
<dbReference type="Gene3D" id="1.10.10.10">
    <property type="entry name" value="Winged helix-like DNA-binding domain superfamily/Winged helix DNA-binding domain"/>
    <property type="match status" value="1"/>
</dbReference>
<accession>A0A239ATW8</accession>
<keyword evidence="6" id="KW-1185">Reference proteome</keyword>
<evidence type="ECO:0000259" key="4">
    <source>
        <dbReference type="PROSITE" id="PS50987"/>
    </source>
</evidence>
<dbReference type="Proteomes" id="UP000198324">
    <property type="component" value="Unassembled WGS sequence"/>
</dbReference>
<dbReference type="PANTHER" id="PTHR33154">
    <property type="entry name" value="TRANSCRIPTIONAL REGULATOR, ARSR FAMILY"/>
    <property type="match status" value="1"/>
</dbReference>
<dbReference type="CDD" id="cd00090">
    <property type="entry name" value="HTH_ARSR"/>
    <property type="match status" value="1"/>
</dbReference>
<dbReference type="SMART" id="SM00418">
    <property type="entry name" value="HTH_ARSR"/>
    <property type="match status" value="1"/>
</dbReference>
<reference evidence="5 6" key="1">
    <citation type="submission" date="2017-06" db="EMBL/GenBank/DDBJ databases">
        <authorList>
            <person name="Kim H.J."/>
            <person name="Triplett B.A."/>
        </authorList>
    </citation>
    <scope>NUCLEOTIDE SEQUENCE [LARGE SCALE GENOMIC DNA]</scope>
    <source>
        <strain evidence="5 6">DSM 13116</strain>
    </source>
</reference>
<keyword evidence="2" id="KW-0238">DNA-binding</keyword>
<dbReference type="PRINTS" id="PR00778">
    <property type="entry name" value="HTHARSR"/>
</dbReference>
<dbReference type="NCBIfam" id="NF033788">
    <property type="entry name" value="HTH_metalloreg"/>
    <property type="match status" value="1"/>
</dbReference>
<evidence type="ECO:0000256" key="2">
    <source>
        <dbReference type="ARBA" id="ARBA00023125"/>
    </source>
</evidence>
<evidence type="ECO:0000313" key="6">
    <source>
        <dbReference type="Proteomes" id="UP000198324"/>
    </source>
</evidence>
<evidence type="ECO:0000256" key="3">
    <source>
        <dbReference type="ARBA" id="ARBA00023163"/>
    </source>
</evidence>
<keyword evidence="3" id="KW-0804">Transcription</keyword>
<feature type="domain" description="HTH arsR-type" evidence="4">
    <location>
        <begin position="1"/>
        <end position="90"/>
    </location>
</feature>
<dbReference type="GO" id="GO:0003700">
    <property type="term" value="F:DNA-binding transcription factor activity"/>
    <property type="evidence" value="ECO:0007669"/>
    <property type="project" value="InterPro"/>
</dbReference>
<dbReference type="EMBL" id="FZOC01000004">
    <property type="protein sequence ID" value="SNR98423.1"/>
    <property type="molecule type" value="Genomic_DNA"/>
</dbReference>